<comment type="caution">
    <text evidence="2">The sequence shown here is derived from an EMBL/GenBank/DDBJ whole genome shotgun (WGS) entry which is preliminary data.</text>
</comment>
<sequence length="112" mass="12694">MRKCLWTLLVALLLTSCSGGNAYAEKIIDLCETALDEFHEAETLEELENLNRDLKEAQAQAEKDLQESRQALTASIAAFDEDSYQLYLEMLAAESRAQFAYQKRNAELSENK</sequence>
<name>J9GJ70_9ZZZZ</name>
<evidence type="ECO:0000313" key="2">
    <source>
        <dbReference type="EMBL" id="EJX07712.1"/>
    </source>
</evidence>
<evidence type="ECO:0000256" key="1">
    <source>
        <dbReference type="SAM" id="Coils"/>
    </source>
</evidence>
<gene>
    <name evidence="2" type="ORF">EVA_04170</name>
</gene>
<proteinExistence type="predicted"/>
<dbReference type="AlphaFoldDB" id="J9GJ70"/>
<reference evidence="2" key="1">
    <citation type="journal article" date="2012" name="PLoS ONE">
        <title>Gene sets for utilization of primary and secondary nutrition supplies in the distal gut of endangered iberian lynx.</title>
        <authorList>
            <person name="Alcaide M."/>
            <person name="Messina E."/>
            <person name="Richter M."/>
            <person name="Bargiela R."/>
            <person name="Peplies J."/>
            <person name="Huws S.A."/>
            <person name="Newbold C.J."/>
            <person name="Golyshin P.N."/>
            <person name="Simon M.A."/>
            <person name="Lopez G."/>
            <person name="Yakimov M.M."/>
            <person name="Ferrer M."/>
        </authorList>
    </citation>
    <scope>NUCLEOTIDE SEQUENCE</scope>
</reference>
<dbReference type="EMBL" id="AMCI01000807">
    <property type="protein sequence ID" value="EJX07712.1"/>
    <property type="molecule type" value="Genomic_DNA"/>
</dbReference>
<keyword evidence="1" id="KW-0175">Coiled coil</keyword>
<feature type="coiled-coil region" evidence="1">
    <location>
        <begin position="40"/>
        <end position="71"/>
    </location>
</feature>
<protein>
    <submittedName>
        <fullName evidence="2">Secreted protein</fullName>
    </submittedName>
</protein>
<organism evidence="2">
    <name type="scientific">gut metagenome</name>
    <dbReference type="NCBI Taxonomy" id="749906"/>
    <lineage>
        <taxon>unclassified sequences</taxon>
        <taxon>metagenomes</taxon>
        <taxon>organismal metagenomes</taxon>
    </lineage>
</organism>
<dbReference type="PROSITE" id="PS51257">
    <property type="entry name" value="PROKAR_LIPOPROTEIN"/>
    <property type="match status" value="1"/>
</dbReference>
<accession>J9GJ70</accession>